<sequence length="183" mass="21547">MYTNLSDSELLQCMRKDDELAFSEMYSRFSEKMLRYAYNRTGELTASEEVVQDAFMGLWRNRASTDILNAEAYLATAVKYHAINYLHKHRRLPLACAQVPDNTAAGSLEEHLEFKYLMQRMMQEANRLPAKSRFIFWSHNRNMSVIDIARKLNMKPEAVKKNLYRTIMRLKEVVRSVMISLFF</sequence>
<evidence type="ECO:0000259" key="5">
    <source>
        <dbReference type="Pfam" id="PF04542"/>
    </source>
</evidence>
<dbReference type="GO" id="GO:0006352">
    <property type="term" value="P:DNA-templated transcription initiation"/>
    <property type="evidence" value="ECO:0007669"/>
    <property type="project" value="InterPro"/>
</dbReference>
<evidence type="ECO:0000256" key="3">
    <source>
        <dbReference type="ARBA" id="ARBA00023082"/>
    </source>
</evidence>
<dbReference type="InterPro" id="IPR039425">
    <property type="entry name" value="RNA_pol_sigma-70-like"/>
</dbReference>
<dbReference type="SUPFAM" id="SSF88946">
    <property type="entry name" value="Sigma2 domain of RNA polymerase sigma factors"/>
    <property type="match status" value="1"/>
</dbReference>
<evidence type="ECO:0000256" key="2">
    <source>
        <dbReference type="ARBA" id="ARBA00023015"/>
    </source>
</evidence>
<proteinExistence type="inferred from homology"/>
<dbReference type="EMBL" id="FTOR01000003">
    <property type="protein sequence ID" value="SIT03588.1"/>
    <property type="molecule type" value="Genomic_DNA"/>
</dbReference>
<gene>
    <name evidence="6" type="ORF">SAMN05421788_10341</name>
</gene>
<dbReference type="NCBIfam" id="TIGR02937">
    <property type="entry name" value="sigma70-ECF"/>
    <property type="match status" value="1"/>
</dbReference>
<evidence type="ECO:0000313" key="6">
    <source>
        <dbReference type="EMBL" id="SIT03588.1"/>
    </source>
</evidence>
<dbReference type="SUPFAM" id="SSF88659">
    <property type="entry name" value="Sigma3 and sigma4 domains of RNA polymerase sigma factors"/>
    <property type="match status" value="1"/>
</dbReference>
<dbReference type="GO" id="GO:0016987">
    <property type="term" value="F:sigma factor activity"/>
    <property type="evidence" value="ECO:0007669"/>
    <property type="project" value="UniProtKB-KW"/>
</dbReference>
<keyword evidence="4" id="KW-0804">Transcription</keyword>
<protein>
    <submittedName>
        <fullName evidence="6">RNA polymerase sigma-70 factor, ECF subfamily</fullName>
    </submittedName>
</protein>
<comment type="similarity">
    <text evidence="1">Belongs to the sigma-70 factor family. ECF subfamily.</text>
</comment>
<dbReference type="InterPro" id="IPR013324">
    <property type="entry name" value="RNA_pol_sigma_r3/r4-like"/>
</dbReference>
<dbReference type="PANTHER" id="PTHR43133">
    <property type="entry name" value="RNA POLYMERASE ECF-TYPE SIGMA FACTO"/>
    <property type="match status" value="1"/>
</dbReference>
<evidence type="ECO:0000256" key="4">
    <source>
        <dbReference type="ARBA" id="ARBA00023163"/>
    </source>
</evidence>
<name>A0A1N7NZ78_9BACT</name>
<keyword evidence="3" id="KW-0731">Sigma factor</keyword>
<dbReference type="InterPro" id="IPR013325">
    <property type="entry name" value="RNA_pol_sigma_r2"/>
</dbReference>
<keyword evidence="2" id="KW-0805">Transcription regulation</keyword>
<dbReference type="PANTHER" id="PTHR43133:SF46">
    <property type="entry name" value="RNA POLYMERASE SIGMA-70 FACTOR ECF SUBFAMILY"/>
    <property type="match status" value="1"/>
</dbReference>
<reference evidence="7" key="1">
    <citation type="submission" date="2017-01" db="EMBL/GenBank/DDBJ databases">
        <authorList>
            <person name="Varghese N."/>
            <person name="Submissions S."/>
        </authorList>
    </citation>
    <scope>NUCLEOTIDE SEQUENCE [LARGE SCALE GENOMIC DNA]</scope>
    <source>
        <strain evidence="7">DSM 21054</strain>
    </source>
</reference>
<dbReference type="InterPro" id="IPR036388">
    <property type="entry name" value="WH-like_DNA-bd_sf"/>
</dbReference>
<dbReference type="Gene3D" id="1.10.1740.10">
    <property type="match status" value="1"/>
</dbReference>
<dbReference type="Pfam" id="PF04542">
    <property type="entry name" value="Sigma70_r2"/>
    <property type="match status" value="1"/>
</dbReference>
<evidence type="ECO:0000256" key="1">
    <source>
        <dbReference type="ARBA" id="ARBA00010641"/>
    </source>
</evidence>
<dbReference type="InterPro" id="IPR014284">
    <property type="entry name" value="RNA_pol_sigma-70_dom"/>
</dbReference>
<dbReference type="AlphaFoldDB" id="A0A1N7NZ78"/>
<evidence type="ECO:0000313" key="7">
    <source>
        <dbReference type="Proteomes" id="UP000186917"/>
    </source>
</evidence>
<feature type="domain" description="RNA polymerase sigma-70 region 2" evidence="5">
    <location>
        <begin position="25"/>
        <end position="91"/>
    </location>
</feature>
<dbReference type="RefSeq" id="WP_084206190.1">
    <property type="nucleotide sequence ID" value="NZ_AP017422.1"/>
</dbReference>
<dbReference type="Proteomes" id="UP000186917">
    <property type="component" value="Unassembled WGS sequence"/>
</dbReference>
<dbReference type="Gene3D" id="1.10.10.10">
    <property type="entry name" value="Winged helix-like DNA-binding domain superfamily/Winged helix DNA-binding domain"/>
    <property type="match status" value="1"/>
</dbReference>
<organism evidence="6 7">
    <name type="scientific">Filimonas lacunae</name>
    <dbReference type="NCBI Taxonomy" id="477680"/>
    <lineage>
        <taxon>Bacteria</taxon>
        <taxon>Pseudomonadati</taxon>
        <taxon>Bacteroidota</taxon>
        <taxon>Chitinophagia</taxon>
        <taxon>Chitinophagales</taxon>
        <taxon>Chitinophagaceae</taxon>
        <taxon>Filimonas</taxon>
    </lineage>
</organism>
<dbReference type="OrthoDB" id="1100095at2"/>
<dbReference type="InterPro" id="IPR007627">
    <property type="entry name" value="RNA_pol_sigma70_r2"/>
</dbReference>
<dbReference type="STRING" id="477680.SAMN05421788_10341"/>
<accession>A0A1N7NZ78</accession>
<keyword evidence="7" id="KW-1185">Reference proteome</keyword>